<dbReference type="Proteomes" id="UP000295124">
    <property type="component" value="Unassembled WGS sequence"/>
</dbReference>
<organism evidence="1 2">
    <name type="scientific">Kribbella antibiotica</name>
    <dbReference type="NCBI Taxonomy" id="190195"/>
    <lineage>
        <taxon>Bacteria</taxon>
        <taxon>Bacillati</taxon>
        <taxon>Actinomycetota</taxon>
        <taxon>Actinomycetes</taxon>
        <taxon>Propionibacteriales</taxon>
        <taxon>Kribbellaceae</taxon>
        <taxon>Kribbella</taxon>
    </lineage>
</organism>
<dbReference type="EMBL" id="SMKX01000166">
    <property type="protein sequence ID" value="TDD46750.1"/>
    <property type="molecule type" value="Genomic_DNA"/>
</dbReference>
<name>A0A4R4YQ77_9ACTN</name>
<keyword evidence="2" id="KW-1185">Reference proteome</keyword>
<comment type="caution">
    <text evidence="1">The sequence shown here is derived from an EMBL/GenBank/DDBJ whole genome shotgun (WGS) entry which is preliminary data.</text>
</comment>
<protein>
    <submittedName>
        <fullName evidence="1">Uncharacterized protein</fullName>
    </submittedName>
</protein>
<gene>
    <name evidence="1" type="ORF">E1263_35905</name>
</gene>
<dbReference type="AlphaFoldDB" id="A0A4R4YQ77"/>
<sequence>MNPSVPAAFETRLQRLAVDIVVSRTPMDDAVVLAEDLLAAGFEGDATVEVAVLRRDVTYGDAGPLVRAMLAEYGIELPIPGDEEAEYRLLLRTFGLWKLPIGDFYAPFLHQLPPWDKQDSLERALMELFVRLDNASVPAQADEVVERMRATVRAALQAD</sequence>
<evidence type="ECO:0000313" key="2">
    <source>
        <dbReference type="Proteomes" id="UP000295124"/>
    </source>
</evidence>
<dbReference type="OrthoDB" id="3827931at2"/>
<proteinExistence type="predicted"/>
<reference evidence="1 2" key="1">
    <citation type="submission" date="2019-03" db="EMBL/GenBank/DDBJ databases">
        <title>Draft genome sequences of novel Actinobacteria.</title>
        <authorList>
            <person name="Sahin N."/>
            <person name="Ay H."/>
            <person name="Saygin H."/>
        </authorList>
    </citation>
    <scope>NUCLEOTIDE SEQUENCE [LARGE SCALE GENOMIC DNA]</scope>
    <source>
        <strain evidence="1 2">JCM 13523</strain>
    </source>
</reference>
<dbReference type="RefSeq" id="WP_132175701.1">
    <property type="nucleotide sequence ID" value="NZ_SMKX01000166.1"/>
</dbReference>
<accession>A0A4R4YQ77</accession>
<evidence type="ECO:0000313" key="1">
    <source>
        <dbReference type="EMBL" id="TDD46750.1"/>
    </source>
</evidence>